<name>A0ABT3WXT7_9BACL</name>
<dbReference type="Proteomes" id="UP001208017">
    <property type="component" value="Unassembled WGS sequence"/>
</dbReference>
<protein>
    <recommendedName>
        <fullName evidence="3">Flagellar protein</fullName>
    </recommendedName>
</protein>
<comment type="caution">
    <text evidence="1">The sequence shown here is derived from an EMBL/GenBank/DDBJ whole genome shotgun (WGS) entry which is preliminary data.</text>
</comment>
<gene>
    <name evidence="1" type="ORF">OS242_05835</name>
</gene>
<dbReference type="EMBL" id="JAPMLT010000002">
    <property type="protein sequence ID" value="MCX7569475.1"/>
    <property type="molecule type" value="Genomic_DNA"/>
</dbReference>
<accession>A0ABT3WXT7</accession>
<reference evidence="1 2" key="1">
    <citation type="submission" date="2022-11" db="EMBL/GenBank/DDBJ databases">
        <title>Study of microbial diversity in lake waters.</title>
        <authorList>
            <person name="Zhang J."/>
        </authorList>
    </citation>
    <scope>NUCLEOTIDE SEQUENCE [LARGE SCALE GENOMIC DNA]</scope>
    <source>
        <strain evidence="1 2">DT12</strain>
    </source>
</reference>
<dbReference type="InterPro" id="IPR022258">
    <property type="entry name" value="Flagellar_operon_YvyF"/>
</dbReference>
<evidence type="ECO:0008006" key="3">
    <source>
        <dbReference type="Google" id="ProtNLM"/>
    </source>
</evidence>
<dbReference type="NCBIfam" id="TIGR03826">
    <property type="entry name" value="YvyF"/>
    <property type="match status" value="1"/>
</dbReference>
<dbReference type="RefSeq" id="WP_267150717.1">
    <property type="nucleotide sequence ID" value="NZ_JAPMLT010000002.1"/>
</dbReference>
<sequence length="133" mass="15487">MALANCKTCGRLFNRLHNDNCPVCVKEEDEQFFLVRDYLKENRRAMIVEVSEATEVEISTIIKFIREGRLATIDNPNLNYPCDSCGTAITDGRFCKPCKDRLNRGFSQTKDELMDTARKKQGGDYYYKRERDR</sequence>
<proteinExistence type="predicted"/>
<keyword evidence="2" id="KW-1185">Reference proteome</keyword>
<organism evidence="1 2">
    <name type="scientific">Tumebacillus lacus</name>
    <dbReference type="NCBI Taxonomy" id="2995335"/>
    <lineage>
        <taxon>Bacteria</taxon>
        <taxon>Bacillati</taxon>
        <taxon>Bacillota</taxon>
        <taxon>Bacilli</taxon>
        <taxon>Bacillales</taxon>
        <taxon>Alicyclobacillaceae</taxon>
        <taxon>Tumebacillus</taxon>
    </lineage>
</organism>
<evidence type="ECO:0000313" key="1">
    <source>
        <dbReference type="EMBL" id="MCX7569475.1"/>
    </source>
</evidence>
<evidence type="ECO:0000313" key="2">
    <source>
        <dbReference type="Proteomes" id="UP001208017"/>
    </source>
</evidence>